<feature type="region of interest" description="Disordered" evidence="1">
    <location>
        <begin position="98"/>
        <end position="160"/>
    </location>
</feature>
<feature type="compositionally biased region" description="Gly residues" evidence="1">
    <location>
        <begin position="128"/>
        <end position="144"/>
    </location>
</feature>
<comment type="caution">
    <text evidence="3">The sequence shown here is derived from an EMBL/GenBank/DDBJ whole genome shotgun (WGS) entry which is preliminary data.</text>
</comment>
<evidence type="ECO:0000313" key="5">
    <source>
        <dbReference type="Proteomes" id="UP000731519"/>
    </source>
</evidence>
<reference evidence="2 5" key="1">
    <citation type="submission" date="2013-05" db="EMBL/GenBank/DDBJ databases">
        <title>Genome Sequence of Streptomyces fradiae.</title>
        <authorList>
            <person name="Kirby R."/>
        </authorList>
    </citation>
    <scope>NUCLEOTIDE SEQUENCE [LARGE SCALE GENOMIC DNA]</scope>
    <source>
        <strain evidence="2 5">ATCC 10745</strain>
    </source>
</reference>
<name>A0A1Y2NPW9_STRFR</name>
<sequence>MGGETKGAIAVGENVPVRCPVCRRAHAYTPPVYPCACGAPVTPPLMRGAPPEPITHRTWTDEWVTVRCGSCGRQDQWPQPELGCPCGTVLRVPVRPVTTAASPHRPVPGTGGGGAARGGTAGTVPGQAPGGGPVPGATTGGAGRRPGQAPGAPTPAPAAPGCPVNGAVGGAVGGAPGHGASRAGASGPAVPSGEASGTSAPAAPRSGTPATGARSGPASGSPSGPVPAAPGSGPGAPADPAAEPPAGPGGATASATGLSGVRAAAPQPGPHAAVRPSFNPVTIRTARDVVTAAALYLRWLGFRDVVQPEERRSSMSPAVELRGPGLVAQVDPTTRPVPLRAVECLWLEGLASSSVAVYFSLAGYEDRSRARADGVGLPLFVMDLTGTPQPVNSPADDLLARGA</sequence>
<keyword evidence="5" id="KW-1185">Reference proteome</keyword>
<feature type="compositionally biased region" description="Low complexity" evidence="1">
    <location>
        <begin position="229"/>
        <end position="241"/>
    </location>
</feature>
<feature type="compositionally biased region" description="Gly residues" evidence="1">
    <location>
        <begin position="109"/>
        <end position="121"/>
    </location>
</feature>
<evidence type="ECO:0000256" key="1">
    <source>
        <dbReference type="SAM" id="MobiDB-lite"/>
    </source>
</evidence>
<reference evidence="3 4" key="2">
    <citation type="submission" date="2016-09" db="EMBL/GenBank/DDBJ databases">
        <title>Streptomyces fradiae DSM40063, a candidate organism with high potential of specific P450 cytochromes.</title>
        <authorList>
            <person name="Grumaz C."/>
            <person name="Vainshtein Y."/>
            <person name="Kirstahler P."/>
            <person name="Sohn K."/>
        </authorList>
    </citation>
    <scope>NUCLEOTIDE SEQUENCE [LARGE SCALE GENOMIC DNA]</scope>
    <source>
        <strain evidence="3 4">DSM 40063</strain>
    </source>
</reference>
<dbReference type="EMBL" id="ASYR01000011">
    <property type="protein sequence ID" value="KAF0649890.1"/>
    <property type="molecule type" value="Genomic_DNA"/>
</dbReference>
<dbReference type="Proteomes" id="UP000731519">
    <property type="component" value="Unassembled WGS sequence"/>
</dbReference>
<protein>
    <submittedName>
        <fullName evidence="3">Uncharacterized protein</fullName>
    </submittedName>
</protein>
<evidence type="ECO:0000313" key="4">
    <source>
        <dbReference type="Proteomes" id="UP000194318"/>
    </source>
</evidence>
<feature type="compositionally biased region" description="Low complexity" evidence="1">
    <location>
        <begin position="209"/>
        <end position="223"/>
    </location>
</feature>
<gene>
    <name evidence="3" type="ORF">BG846_04836</name>
    <name evidence="2" type="ORF">K701_10880</name>
</gene>
<dbReference type="EMBL" id="MIFZ01000317">
    <property type="protein sequence ID" value="OSY49543.1"/>
    <property type="molecule type" value="Genomic_DNA"/>
</dbReference>
<evidence type="ECO:0000313" key="3">
    <source>
        <dbReference type="EMBL" id="OSY49543.1"/>
    </source>
</evidence>
<feature type="region of interest" description="Disordered" evidence="1">
    <location>
        <begin position="173"/>
        <end position="256"/>
    </location>
</feature>
<proteinExistence type="predicted"/>
<dbReference type="AlphaFoldDB" id="A0A1Y2NPW9"/>
<evidence type="ECO:0000313" key="2">
    <source>
        <dbReference type="EMBL" id="KAF0649890.1"/>
    </source>
</evidence>
<organism evidence="3 4">
    <name type="scientific">Streptomyces fradiae ATCC 10745 = DSM 40063</name>
    <dbReference type="NCBI Taxonomy" id="1319510"/>
    <lineage>
        <taxon>Bacteria</taxon>
        <taxon>Bacillati</taxon>
        <taxon>Actinomycetota</taxon>
        <taxon>Actinomycetes</taxon>
        <taxon>Kitasatosporales</taxon>
        <taxon>Streptomycetaceae</taxon>
        <taxon>Streptomyces</taxon>
    </lineage>
</organism>
<dbReference type="Proteomes" id="UP000194318">
    <property type="component" value="Unassembled WGS sequence"/>
</dbReference>
<accession>A0A1Y2NPW9</accession>